<evidence type="ECO:0000313" key="1">
    <source>
        <dbReference type="EMBL" id="VDM69280.1"/>
    </source>
</evidence>
<sequence length="128" mass="14396">AVPLFNNSFIAPILTPINLQPLDDEYLGENRSFSFMLKQGFLLAIISPGPLEGAVESGAFLHNFTSFNMSVALETPLLTNLNLSILISCGISSDDLENHWNSWRILWIRLRNLNFTLTRALVRVNEMC</sequence>
<reference evidence="1 2" key="1">
    <citation type="submission" date="2018-11" db="EMBL/GenBank/DDBJ databases">
        <authorList>
            <consortium name="Pathogen Informatics"/>
        </authorList>
    </citation>
    <scope>NUCLEOTIDE SEQUENCE [LARGE SCALE GENOMIC DNA]</scope>
</reference>
<dbReference type="OrthoDB" id="5954868at2759"/>
<organism evidence="1 2">
    <name type="scientific">Strongylus vulgaris</name>
    <name type="common">Blood worm</name>
    <dbReference type="NCBI Taxonomy" id="40348"/>
    <lineage>
        <taxon>Eukaryota</taxon>
        <taxon>Metazoa</taxon>
        <taxon>Ecdysozoa</taxon>
        <taxon>Nematoda</taxon>
        <taxon>Chromadorea</taxon>
        <taxon>Rhabditida</taxon>
        <taxon>Rhabditina</taxon>
        <taxon>Rhabditomorpha</taxon>
        <taxon>Strongyloidea</taxon>
        <taxon>Strongylidae</taxon>
        <taxon>Strongylus</taxon>
    </lineage>
</organism>
<evidence type="ECO:0000313" key="2">
    <source>
        <dbReference type="Proteomes" id="UP000270094"/>
    </source>
</evidence>
<dbReference type="AlphaFoldDB" id="A0A3P7I8Z5"/>
<dbReference type="Proteomes" id="UP000270094">
    <property type="component" value="Unassembled WGS sequence"/>
</dbReference>
<accession>A0A3P7I8Z5</accession>
<keyword evidence="2" id="KW-1185">Reference proteome</keyword>
<proteinExistence type="predicted"/>
<dbReference type="EMBL" id="UYYB01011687">
    <property type="protein sequence ID" value="VDM69280.1"/>
    <property type="molecule type" value="Genomic_DNA"/>
</dbReference>
<gene>
    <name evidence="1" type="ORF">SVUK_LOCUS4278</name>
</gene>
<feature type="non-terminal residue" evidence="1">
    <location>
        <position position="1"/>
    </location>
</feature>
<protein>
    <submittedName>
        <fullName evidence="1">Uncharacterized protein</fullName>
    </submittedName>
</protein>
<name>A0A3P7I8Z5_STRVU</name>